<keyword evidence="5" id="KW-0862">Zinc</keyword>
<evidence type="ECO:0000256" key="5">
    <source>
        <dbReference type="ARBA" id="ARBA00022833"/>
    </source>
</evidence>
<dbReference type="GO" id="GO:0097039">
    <property type="term" value="P:protein linear polyubiquitination"/>
    <property type="evidence" value="ECO:0007669"/>
    <property type="project" value="TreeGrafter"/>
</dbReference>
<name>V5I2J2_IXORI</name>
<reference evidence="7" key="1">
    <citation type="journal article" date="2015" name="Sci. Rep.">
        <title>Tissue- and time-dependent transcription in Ixodes ricinus salivary glands and midguts when blood feeding on the vertebrate host.</title>
        <authorList>
            <person name="Kotsyfakis M."/>
            <person name="Schwarz A."/>
            <person name="Erhart J."/>
            <person name="Ribeiro J.M."/>
        </authorList>
    </citation>
    <scope>NUCLEOTIDE SEQUENCE</scope>
    <source>
        <tissue evidence="7">Salivary gland and midgut</tissue>
    </source>
</reference>
<dbReference type="InterPro" id="IPR051628">
    <property type="entry name" value="LUBAC_E3_Ligases"/>
</dbReference>
<keyword evidence="3" id="KW-0863">Zinc-finger</keyword>
<dbReference type="GO" id="GO:0071797">
    <property type="term" value="C:LUBAC complex"/>
    <property type="evidence" value="ECO:0007669"/>
    <property type="project" value="TreeGrafter"/>
</dbReference>
<protein>
    <submittedName>
        <fullName evidence="7">Putative ubiquitin conjugating enzyme 7</fullName>
    </submittedName>
</protein>
<dbReference type="PANTHER" id="PTHR22770">
    <property type="entry name" value="UBIQUITIN CONJUGATING ENZYME 7 INTERACTING PROTEIN-RELATED"/>
    <property type="match status" value="1"/>
</dbReference>
<sequence length="459" mass="50451">MSSFVERTCLWTGCGKFVKTKLGSKYGVCPECRHVTCFTCKAVHEGISCRTFKSFEEPPPLAHNEELSAPVAGVVPTDTLTRQIEAGGKTLSVSGAKSPEREENQTQKSSDEQYLADERLATCQSGSCKFQAFVDGNAKQLCCPKCHKITCLDCMAVHEFITCLEYQTKKNPLVLVPELQREGAAATPTVAVPVECFTETQKPAEATLPCCACETEKLQIQIAEMRPCFHLVCLTCVEEGARQSPTYLVRCPAKDPDGRRCQSYVNDSLLKRVLSDEMYLSHKSLMGLALQSCATEDCTGKFSVRHDMKTAKCLDCQKVNCIPCKAIHENKTCEEFLQELVARLDGVPLQNLNDDDDDDDSRNEKIACATAGCDGIGHSLPGNERAVWCSRCKQVTCLLCKRIHTADICPHAEGDSSDADENDQELQEFLFFLQRVMHTQAGTRETPEAGASQGNSGGE</sequence>
<evidence type="ECO:0000256" key="2">
    <source>
        <dbReference type="ARBA" id="ARBA00022723"/>
    </source>
</evidence>
<dbReference type="GO" id="GO:0043130">
    <property type="term" value="F:ubiquitin binding"/>
    <property type="evidence" value="ECO:0007669"/>
    <property type="project" value="TreeGrafter"/>
</dbReference>
<evidence type="ECO:0000256" key="4">
    <source>
        <dbReference type="ARBA" id="ARBA00022786"/>
    </source>
</evidence>
<dbReference type="SUPFAM" id="SSF57850">
    <property type="entry name" value="RING/U-box"/>
    <property type="match status" value="1"/>
</dbReference>
<evidence type="ECO:0000256" key="6">
    <source>
        <dbReference type="SAM" id="MobiDB-lite"/>
    </source>
</evidence>
<dbReference type="GO" id="GO:0008270">
    <property type="term" value="F:zinc ion binding"/>
    <property type="evidence" value="ECO:0007669"/>
    <property type="project" value="UniProtKB-KW"/>
</dbReference>
<keyword evidence="4" id="KW-0833">Ubl conjugation pathway</keyword>
<dbReference type="PANTHER" id="PTHR22770:SF13">
    <property type="entry name" value="RING-TYPE DOMAIN-CONTAINING PROTEIN"/>
    <property type="match status" value="1"/>
</dbReference>
<evidence type="ECO:0000256" key="1">
    <source>
        <dbReference type="ARBA" id="ARBA00004906"/>
    </source>
</evidence>
<dbReference type="GO" id="GO:0004842">
    <property type="term" value="F:ubiquitin-protein transferase activity"/>
    <property type="evidence" value="ECO:0007669"/>
    <property type="project" value="TreeGrafter"/>
</dbReference>
<feature type="compositionally biased region" description="Basic and acidic residues" evidence="6">
    <location>
        <begin position="98"/>
        <end position="112"/>
    </location>
</feature>
<dbReference type="GO" id="GO:0043161">
    <property type="term" value="P:proteasome-mediated ubiquitin-dependent protein catabolic process"/>
    <property type="evidence" value="ECO:0007669"/>
    <property type="project" value="TreeGrafter"/>
</dbReference>
<comment type="pathway">
    <text evidence="1">Protein modification; protein ubiquitination.</text>
</comment>
<dbReference type="EMBL" id="GANP01000711">
    <property type="protein sequence ID" value="JAB83757.1"/>
    <property type="molecule type" value="mRNA"/>
</dbReference>
<dbReference type="InterPro" id="IPR017907">
    <property type="entry name" value="Znf_RING_CS"/>
</dbReference>
<evidence type="ECO:0000313" key="7">
    <source>
        <dbReference type="EMBL" id="JAB83757.1"/>
    </source>
</evidence>
<dbReference type="PROSITE" id="PS00518">
    <property type="entry name" value="ZF_RING_1"/>
    <property type="match status" value="1"/>
</dbReference>
<proteinExistence type="evidence at transcript level"/>
<evidence type="ECO:0000256" key="3">
    <source>
        <dbReference type="ARBA" id="ARBA00022771"/>
    </source>
</evidence>
<keyword evidence="2" id="KW-0479">Metal-binding</keyword>
<feature type="region of interest" description="Disordered" evidence="6">
    <location>
        <begin position="91"/>
        <end position="112"/>
    </location>
</feature>
<accession>V5I2J2</accession>
<organism evidence="7">
    <name type="scientific">Ixodes ricinus</name>
    <name type="common">Common tick</name>
    <name type="synonym">Acarus ricinus</name>
    <dbReference type="NCBI Taxonomy" id="34613"/>
    <lineage>
        <taxon>Eukaryota</taxon>
        <taxon>Metazoa</taxon>
        <taxon>Ecdysozoa</taxon>
        <taxon>Arthropoda</taxon>
        <taxon>Chelicerata</taxon>
        <taxon>Arachnida</taxon>
        <taxon>Acari</taxon>
        <taxon>Parasitiformes</taxon>
        <taxon>Ixodida</taxon>
        <taxon>Ixodoidea</taxon>
        <taxon>Ixodidae</taxon>
        <taxon>Ixodinae</taxon>
        <taxon>Ixodes</taxon>
    </lineage>
</organism>
<dbReference type="AlphaFoldDB" id="V5I2J2"/>